<dbReference type="RefSeq" id="WP_206255714.1">
    <property type="nucleotide sequence ID" value="NZ_CP071060.1"/>
</dbReference>
<dbReference type="Pfam" id="PF12625">
    <property type="entry name" value="Arabinose_bd"/>
    <property type="match status" value="1"/>
</dbReference>
<dbReference type="Gene3D" id="1.10.10.60">
    <property type="entry name" value="Homeodomain-like"/>
    <property type="match status" value="1"/>
</dbReference>
<dbReference type="SMART" id="SM00342">
    <property type="entry name" value="HTH_ARAC"/>
    <property type="match status" value="1"/>
</dbReference>
<accession>A0ABX7M9F9</accession>
<dbReference type="InterPro" id="IPR009057">
    <property type="entry name" value="Homeodomain-like_sf"/>
</dbReference>
<dbReference type="InterPro" id="IPR032687">
    <property type="entry name" value="AraC-type_N"/>
</dbReference>
<evidence type="ECO:0000259" key="4">
    <source>
        <dbReference type="PROSITE" id="PS01124"/>
    </source>
</evidence>
<keyword evidence="6" id="KW-1185">Reference proteome</keyword>
<dbReference type="PROSITE" id="PS01124">
    <property type="entry name" value="HTH_ARAC_FAMILY_2"/>
    <property type="match status" value="1"/>
</dbReference>
<dbReference type="Pfam" id="PF12833">
    <property type="entry name" value="HTH_18"/>
    <property type="match status" value="1"/>
</dbReference>
<protein>
    <submittedName>
        <fullName evidence="5">AraC family transcriptional regulator ligand-binding domain-containing protein</fullName>
    </submittedName>
</protein>
<organism evidence="5 6">
    <name type="scientific">Niveibacterium microcysteis</name>
    <dbReference type="NCBI Taxonomy" id="2811415"/>
    <lineage>
        <taxon>Bacteria</taxon>
        <taxon>Pseudomonadati</taxon>
        <taxon>Pseudomonadota</taxon>
        <taxon>Betaproteobacteria</taxon>
        <taxon>Rhodocyclales</taxon>
        <taxon>Rhodocyclaceae</taxon>
        <taxon>Niveibacterium</taxon>
    </lineage>
</organism>
<keyword evidence="3" id="KW-0804">Transcription</keyword>
<name>A0ABX7M9F9_9RHOO</name>
<sequence>MNSTAPDKLKIPATLWEGLKRAGVDRAEVIRRANLPLSVLRDDAPIATTQFFALWRAIETVSQDSTIGLRIATSLDGAVMPLAFVAAQHARTFRDALNRVARLKRLCAPEEVSVQDLADHSALSISWPHGGSDTVPRALVDATMVSFVELGRRGTGERLIPLSLELARSAVARSALEKYFGCDIKFDATVDRIAWRREDLDKLFATYNKDLLDVLAPELDRRLEHHDASESVTEQTKWVLRRRLTAGRPDIRSVAAELAMSERSLQRRLTDEGVSFQALVTQTRHQMALEHLADHSLTLIEIAYLLGYEDQNSFFRAFRQWESQTPSEWRAAHAVECHAGN</sequence>
<evidence type="ECO:0000256" key="3">
    <source>
        <dbReference type="ARBA" id="ARBA00023163"/>
    </source>
</evidence>
<evidence type="ECO:0000313" key="5">
    <source>
        <dbReference type="EMBL" id="QSI78375.1"/>
    </source>
</evidence>
<dbReference type="InterPro" id="IPR018060">
    <property type="entry name" value="HTH_AraC"/>
</dbReference>
<dbReference type="EMBL" id="CP071060">
    <property type="protein sequence ID" value="QSI78375.1"/>
    <property type="molecule type" value="Genomic_DNA"/>
</dbReference>
<dbReference type="SUPFAM" id="SSF46689">
    <property type="entry name" value="Homeodomain-like"/>
    <property type="match status" value="1"/>
</dbReference>
<proteinExistence type="predicted"/>
<feature type="domain" description="HTH araC/xylS-type" evidence="4">
    <location>
        <begin position="234"/>
        <end position="332"/>
    </location>
</feature>
<dbReference type="Proteomes" id="UP000663570">
    <property type="component" value="Chromosome"/>
</dbReference>
<dbReference type="PANTHER" id="PTHR47894:SF1">
    <property type="entry name" value="HTH-TYPE TRANSCRIPTIONAL REGULATOR VQSM"/>
    <property type="match status" value="1"/>
</dbReference>
<dbReference type="PANTHER" id="PTHR47894">
    <property type="entry name" value="HTH-TYPE TRANSCRIPTIONAL REGULATOR GADX"/>
    <property type="match status" value="1"/>
</dbReference>
<keyword evidence="2" id="KW-0238">DNA-binding</keyword>
<evidence type="ECO:0000256" key="2">
    <source>
        <dbReference type="ARBA" id="ARBA00023125"/>
    </source>
</evidence>
<evidence type="ECO:0000313" key="6">
    <source>
        <dbReference type="Proteomes" id="UP000663570"/>
    </source>
</evidence>
<evidence type="ECO:0000256" key="1">
    <source>
        <dbReference type="ARBA" id="ARBA00023015"/>
    </source>
</evidence>
<keyword evidence="1" id="KW-0805">Transcription regulation</keyword>
<reference evidence="5 6" key="1">
    <citation type="submission" date="2021-02" db="EMBL/GenBank/DDBJ databases">
        <title>Niveibacterium changnyeongensis HC41.</title>
        <authorList>
            <person name="Kang M."/>
        </authorList>
    </citation>
    <scope>NUCLEOTIDE SEQUENCE [LARGE SCALE GENOMIC DNA]</scope>
    <source>
        <strain evidence="5 6">HC41</strain>
    </source>
</reference>
<gene>
    <name evidence="5" type="ORF">JY500_07040</name>
</gene>